<evidence type="ECO:0000256" key="4">
    <source>
        <dbReference type="ARBA" id="ARBA00023242"/>
    </source>
</evidence>
<evidence type="ECO:0000256" key="1">
    <source>
        <dbReference type="ARBA" id="ARBA00004123"/>
    </source>
</evidence>
<name>A0A9P6VJ90_9HELO</name>
<comment type="caution">
    <text evidence="5">The sequence shown here is derived from an EMBL/GenBank/DDBJ whole genome shotgun (WGS) entry which is preliminary data.</text>
</comment>
<proteinExistence type="inferred from homology"/>
<organism evidence="5 6">
    <name type="scientific">Hyphodiscus hymeniophilus</name>
    <dbReference type="NCBI Taxonomy" id="353542"/>
    <lineage>
        <taxon>Eukaryota</taxon>
        <taxon>Fungi</taxon>
        <taxon>Dikarya</taxon>
        <taxon>Ascomycota</taxon>
        <taxon>Pezizomycotina</taxon>
        <taxon>Leotiomycetes</taxon>
        <taxon>Helotiales</taxon>
        <taxon>Hyphodiscaceae</taxon>
        <taxon>Hyphodiscus</taxon>
    </lineage>
</organism>
<evidence type="ECO:0000313" key="6">
    <source>
        <dbReference type="Proteomes" id="UP000785200"/>
    </source>
</evidence>
<reference evidence="5" key="1">
    <citation type="submission" date="2019-07" db="EMBL/GenBank/DDBJ databases">
        <title>Hyphodiscus hymeniophilus genome sequencing and assembly.</title>
        <authorList>
            <person name="Kramer G."/>
            <person name="Nodwell J."/>
        </authorList>
    </citation>
    <scope>NUCLEOTIDE SEQUENCE</scope>
    <source>
        <strain evidence="5">ATCC 34498</strain>
    </source>
</reference>
<accession>A0A9P6VJ90</accession>
<dbReference type="OrthoDB" id="2019644at2759"/>
<keyword evidence="3" id="KW-0813">Transport</keyword>
<dbReference type="EMBL" id="VNKQ01000009">
    <property type="protein sequence ID" value="KAG0648998.1"/>
    <property type="molecule type" value="Genomic_DNA"/>
</dbReference>
<comment type="subcellular location">
    <subcellularLocation>
        <location evidence="1">Nucleus</location>
    </subcellularLocation>
</comment>
<dbReference type="InterPro" id="IPR021827">
    <property type="entry name" value="Nup186/Nup192/Nup205"/>
</dbReference>
<dbReference type="PANTHER" id="PTHR31344:SF0">
    <property type="entry name" value="NUCLEAR PORE COMPLEX PROTEIN NUP205"/>
    <property type="match status" value="1"/>
</dbReference>
<dbReference type="Pfam" id="PF11894">
    <property type="entry name" value="Nup192"/>
    <property type="match status" value="2"/>
</dbReference>
<evidence type="ECO:0000256" key="2">
    <source>
        <dbReference type="ARBA" id="ARBA00005892"/>
    </source>
</evidence>
<evidence type="ECO:0000313" key="5">
    <source>
        <dbReference type="EMBL" id="KAG0648998.1"/>
    </source>
</evidence>
<protein>
    <submittedName>
        <fullName evidence="5">Nuclear pore</fullName>
    </submittedName>
</protein>
<dbReference type="GO" id="GO:0006999">
    <property type="term" value="P:nuclear pore organization"/>
    <property type="evidence" value="ECO:0007669"/>
    <property type="project" value="TreeGrafter"/>
</dbReference>
<dbReference type="PANTHER" id="PTHR31344">
    <property type="entry name" value="NUCLEAR PORE COMPLEX PROTEIN NUP205"/>
    <property type="match status" value="1"/>
</dbReference>
<sequence length="1585" mass="177915">MIEPTSLETLHELHADLLALSESRLLNIERLEHQLTAHIKDFQGLLDRKPRSGESRRKLETGKLELEESYSVNQQFQQTALQVADDLDIDELDAARICLEAQIDSETSGRSLNICSILRFHQRRIVLLDCLRLILQFADDIEVSDEQGLVEGFRGVVAEVVQAQDPSNISTKYVARCFASMLDIKACLQKLMDKLSGASVIGKELQPELDETTEYQRMDYSSASDFELVLERLRTADKYDHLLLHYIPTLTGYISHFLSPGRRLSDARALNDRILSQSEQRPWTLTYVHAAIRAWWLADFSGWLSEHRPEGILQTQQEEENKQRTRQFSEALKDGAFDFILSLSADVKSADWHDPARHGLRQWLQRKAPFLPQDSIRFAEFFHDALEEQVQSFIEAFIQHMHEVLRRLRLDEDEQRQLSNTHDHELDLERFIVTISFSFEGRPTAAREAFWDAPDGALLGFLHWASRRASTPLVSSFCEMLKALSEDQQCATFAHEFLLDEATPSSGRARRTHSLTWNQIFKELNFFCSKIRDRPSASQTNGPGKPSIDHVEMEPESFLMLECYLRLITQLCEQSQPARQFLTQHPSFHLTDLLFQLTSSSIQPRLKACAFATLKSLLSHKTKETSEYLWTALDVWVSGGFSPGSTMPKPASTDFVSSAARILRDLGTGFEEPNSFVQFLHALVLPYDEESGLRDGLPFPENLGASSRMPGIEPYVDFVVGQIFGSQTTELNDVIQARLLRLSCLQFITVCLESFNEDLVVFANRSNVVVDAAIETSNLQTYVMLHPFSRVMEWMYSEKVMGSLFASIQQNDAEQSTSRRAPVSNASFSTFEDGILNHLSIIPDLGLYCGSGHPELVVASLRLLEKISASPKLVSGPSTLGRGAAANKAIAALQNDAGTISMTLLHVMESSIDINQGPESPEHVIKIHILDFLIACIQSSLDQPSIAHLILGFQCGKATLDIGPASHFNQGISLFHTILGLALEGYEGEDNAASSWLVSFKLKCLQILKLLWQSPLSSKIVMNEMRTNQAIFLLFAKQQLIMADTRFDGLELVDAQFLPSDAASCLCEFLTQRSITLQYVSAELRQVSSIRMPSLKQRLFAALLGTTTADDGSFDHASIFDLFDFMDIEYGSPEKPQVFIPAFNDIDLDVCQDVSDESVPIYNLGKVKDLLLLRRSEFFRSRPLPPTAQEEADVNKQIMDLIEFHSVDNQVKLIWESRLRLLQSWTQVLVLMIQTGDFDGPDKTAFVLRTLQTILPWLENNLSNVEEATELAKLAKCLIFTLDFDSDSFKQGDMGDLVSERLHVLFQVSLQAITSVGANPALKECFYSISYRFLTGMSDITGIAGVHQRPSMQTIRAAGDRFVDIVCDDAYAGEPLCRISALLLLSALVEMAKRENVNDAVDALARLNFIAILVDSIKNMPTDLRETARQDVPLQLSYCHTRLLLLRNISQTRYGATAVLNAGLFNAIQISGLFATDTDLGVVAESMYDPEIDDLDAVKKHWDLLSSIMRVICASVLSRGSQNEHTLEQGRNFLKENRLSIVEVLKKSAGLVGENSNTSNVDELAEAYMLLMTVTRFLEGEKQQV</sequence>
<comment type="similarity">
    <text evidence="2">Belongs to the NUP186/NUP192/NUP205 family.</text>
</comment>
<gene>
    <name evidence="5" type="ORF">D0Z07_5003</name>
</gene>
<evidence type="ECO:0000256" key="3">
    <source>
        <dbReference type="ARBA" id="ARBA00022448"/>
    </source>
</evidence>
<keyword evidence="6" id="KW-1185">Reference proteome</keyword>
<dbReference type="GO" id="GO:0044611">
    <property type="term" value="C:nuclear pore inner ring"/>
    <property type="evidence" value="ECO:0007669"/>
    <property type="project" value="TreeGrafter"/>
</dbReference>
<keyword evidence="4" id="KW-0539">Nucleus</keyword>
<dbReference type="Proteomes" id="UP000785200">
    <property type="component" value="Unassembled WGS sequence"/>
</dbReference>
<dbReference type="GO" id="GO:0017056">
    <property type="term" value="F:structural constituent of nuclear pore"/>
    <property type="evidence" value="ECO:0007669"/>
    <property type="project" value="TreeGrafter"/>
</dbReference>